<evidence type="ECO:0008006" key="7">
    <source>
        <dbReference type="Google" id="ProtNLM"/>
    </source>
</evidence>
<feature type="domain" description="GTPase-associated protein 1 N-terminal" evidence="3">
    <location>
        <begin position="6"/>
        <end position="144"/>
    </location>
</feature>
<keyword evidence="2" id="KW-0812">Transmembrane</keyword>
<protein>
    <recommendedName>
        <fullName evidence="7">Glycosyltransferase</fullName>
    </recommendedName>
</protein>
<dbReference type="Pfam" id="PF20014">
    <property type="entry name" value="GAP1-M"/>
    <property type="match status" value="1"/>
</dbReference>
<reference evidence="5 6" key="1">
    <citation type="submission" date="2024-09" db="EMBL/GenBank/DDBJ databases">
        <authorList>
            <person name="Sun Q."/>
            <person name="Mori K."/>
        </authorList>
    </citation>
    <scope>NUCLEOTIDE SEQUENCE [LARGE SCALE GENOMIC DNA]</scope>
    <source>
        <strain evidence="5 6">JCM 12520</strain>
    </source>
</reference>
<sequence length="928" mass="102964">MSPEGKIQQQIYTRGREGIFRTNEGLDTVAKSPSLDNGFIRKTLHPFCLYHAPQELRQRGETDLSLYPDSLTVFTADSGELVIGHGIFAGADFTGQRDTILVHQYVVPESLKESFYRTPDALFRIRSFESTYKEGEKQLPELDRLDFDEGPSPEEERRTLDRLGVTEERFKQLLAAILQSVASNKKVYIALDTDVSDTSRSGKLLLAMLYRCLPYVMRRKFGFTSYQNEPQGKKWINAMIVEKGSIRAGDRSLDKDFVFDFPNGRFPAIVPSAAPAAAPSASTGGPGFPELAWASLEQGEGLEDFFAFAEEALADRDAAAQLSLSAYNELCMLYLVEQGSDGVYETNKEQVLRSVLGYLTADNVERKPRLDSLFWSLVEREAALTGQGYTPSSAYLQTMIDYYRIGGLRESLVFSLIKFLYNGWTYQEDSEGTNRVLQAMVPHRELFRDVVLRMLHNEPIAPIVHAYAQERTTRAGTMAELQDELTFWLEHAEEALSGFPVQEQFIAKARELLGKDKERIAAARSLNAFLDERYKSKTDYAKRLREFYNELDLQAQQTVMEHVDSNRISPQQLEGMAFMLGHHSQVLADSLPSREQTVFYTLQCASFLLRSPADKEAECYMTLDLLQPRELDQLQVMLQRLLKDSIAPERYAKIAYAFYERGTEPGDCSFAHAQMLEYVMRQAEHPDEVYDFLNWSAEYAYFLTLKRTITRDHEGAIRGYFHKMDHGALKKPKVWAKLRATPNPSFRKVYDDIRLAQSNPVLRFLKKKRRRLVPLAVLVVGIALLSTMGVAAYHSWFRPDEPVQQQPDGAGGQTEPSSGGGSPEKGGAGTGADAKTGADGKGGTGGEGKPGSGSETDVKTGTEKTGSVSDAKPGADGKSGTDTKTGTGADGKSGTDAKTGTAADGKSGTDAKTGTAADTTKTGTAQRP</sequence>
<dbReference type="InterPro" id="IPR045402">
    <property type="entry name" value="GAP1-N2"/>
</dbReference>
<dbReference type="RefSeq" id="WP_344904715.1">
    <property type="nucleotide sequence ID" value="NZ_BAAAYO010000002.1"/>
</dbReference>
<feature type="transmembrane region" description="Helical" evidence="2">
    <location>
        <begin position="772"/>
        <end position="796"/>
    </location>
</feature>
<feature type="compositionally biased region" description="Gly residues" evidence="1">
    <location>
        <begin position="818"/>
        <end position="830"/>
    </location>
</feature>
<keyword evidence="6" id="KW-1185">Reference proteome</keyword>
<gene>
    <name evidence="5" type="ORF">ACFFNY_03760</name>
</gene>
<keyword evidence="2" id="KW-0472">Membrane</keyword>
<dbReference type="InterPro" id="IPR045401">
    <property type="entry name" value="GAP1-M"/>
</dbReference>
<feature type="compositionally biased region" description="Low complexity" evidence="1">
    <location>
        <begin position="882"/>
        <end position="897"/>
    </location>
</feature>
<feature type="compositionally biased region" description="Low complexity" evidence="1">
    <location>
        <begin position="904"/>
        <end position="928"/>
    </location>
</feature>
<keyword evidence="2" id="KW-1133">Transmembrane helix</keyword>
<feature type="region of interest" description="Disordered" evidence="1">
    <location>
        <begin position="800"/>
        <end position="928"/>
    </location>
</feature>
<evidence type="ECO:0000313" key="5">
    <source>
        <dbReference type="EMBL" id="MFB9750680.1"/>
    </source>
</evidence>
<feature type="compositionally biased region" description="Gly residues" evidence="1">
    <location>
        <begin position="839"/>
        <end position="851"/>
    </location>
</feature>
<evidence type="ECO:0000256" key="2">
    <source>
        <dbReference type="SAM" id="Phobius"/>
    </source>
</evidence>
<organism evidence="5 6">
    <name type="scientific">Paenibacillus hodogayensis</name>
    <dbReference type="NCBI Taxonomy" id="279208"/>
    <lineage>
        <taxon>Bacteria</taxon>
        <taxon>Bacillati</taxon>
        <taxon>Bacillota</taxon>
        <taxon>Bacilli</taxon>
        <taxon>Bacillales</taxon>
        <taxon>Paenibacillaceae</taxon>
        <taxon>Paenibacillus</taxon>
    </lineage>
</organism>
<dbReference type="Proteomes" id="UP001589619">
    <property type="component" value="Unassembled WGS sequence"/>
</dbReference>
<proteinExistence type="predicted"/>
<evidence type="ECO:0000259" key="3">
    <source>
        <dbReference type="Pfam" id="PF20013"/>
    </source>
</evidence>
<dbReference type="Pfam" id="PF20013">
    <property type="entry name" value="GAP1-N2"/>
    <property type="match status" value="1"/>
</dbReference>
<evidence type="ECO:0000256" key="1">
    <source>
        <dbReference type="SAM" id="MobiDB-lite"/>
    </source>
</evidence>
<comment type="caution">
    <text evidence="5">The sequence shown here is derived from an EMBL/GenBank/DDBJ whole genome shotgun (WGS) entry which is preliminary data.</text>
</comment>
<name>A0ABV5VR88_9BACL</name>
<evidence type="ECO:0000313" key="6">
    <source>
        <dbReference type="Proteomes" id="UP001589619"/>
    </source>
</evidence>
<dbReference type="EMBL" id="JBHMAG010000004">
    <property type="protein sequence ID" value="MFB9750680.1"/>
    <property type="molecule type" value="Genomic_DNA"/>
</dbReference>
<accession>A0ABV5VR88</accession>
<evidence type="ECO:0000259" key="4">
    <source>
        <dbReference type="Pfam" id="PF20014"/>
    </source>
</evidence>
<feature type="domain" description="GTPase-associated protein 1 middle" evidence="4">
    <location>
        <begin position="160"/>
        <end position="262"/>
    </location>
</feature>